<dbReference type="InterPro" id="IPR057048">
    <property type="entry name" value="PARP14_KH_6"/>
</dbReference>
<dbReference type="Gene3D" id="3.40.220.10">
    <property type="entry name" value="Leucine Aminopeptidase, subunit E, domain 1"/>
    <property type="match status" value="2"/>
</dbReference>
<dbReference type="SUPFAM" id="SSF52949">
    <property type="entry name" value="Macro domain-like"/>
    <property type="match status" value="2"/>
</dbReference>
<dbReference type="GO" id="GO:1990404">
    <property type="term" value="F:NAD+-protein mono-ADP-ribosyltransferase activity"/>
    <property type="evidence" value="ECO:0007669"/>
    <property type="project" value="TreeGrafter"/>
</dbReference>
<dbReference type="PROSITE" id="PS50918">
    <property type="entry name" value="WWE"/>
    <property type="match status" value="1"/>
</dbReference>
<dbReference type="EMBL" id="AKHW03006853">
    <property type="protein sequence ID" value="KYO18147.1"/>
    <property type="molecule type" value="Genomic_DNA"/>
</dbReference>
<reference evidence="12 13" key="1">
    <citation type="journal article" date="2012" name="Genome Biol.">
        <title>Sequencing three crocodilian genomes to illuminate the evolution of archosaurs and amniotes.</title>
        <authorList>
            <person name="St John J.A."/>
            <person name="Braun E.L."/>
            <person name="Isberg S.R."/>
            <person name="Miles L.G."/>
            <person name="Chong A.Y."/>
            <person name="Gongora J."/>
            <person name="Dalzell P."/>
            <person name="Moran C."/>
            <person name="Bed'hom B."/>
            <person name="Abzhanov A."/>
            <person name="Burgess S.C."/>
            <person name="Cooksey A.M."/>
            <person name="Castoe T.A."/>
            <person name="Crawford N.G."/>
            <person name="Densmore L.D."/>
            <person name="Drew J.C."/>
            <person name="Edwards S.V."/>
            <person name="Faircloth B.C."/>
            <person name="Fujita M.K."/>
            <person name="Greenwold M.J."/>
            <person name="Hoffmann F.G."/>
            <person name="Howard J.M."/>
            <person name="Iguchi T."/>
            <person name="Janes D.E."/>
            <person name="Khan S.Y."/>
            <person name="Kohno S."/>
            <person name="de Koning A.J."/>
            <person name="Lance S.L."/>
            <person name="McCarthy F.M."/>
            <person name="McCormack J.E."/>
            <person name="Merchant M.E."/>
            <person name="Peterson D.G."/>
            <person name="Pollock D.D."/>
            <person name="Pourmand N."/>
            <person name="Raney B.J."/>
            <person name="Roessler K.A."/>
            <person name="Sanford J.R."/>
            <person name="Sawyer R.H."/>
            <person name="Schmidt C.J."/>
            <person name="Triplett E.W."/>
            <person name="Tuberville T.D."/>
            <person name="Venegas-Anaya M."/>
            <person name="Howard J.T."/>
            <person name="Jarvis E.D."/>
            <person name="Guillette L.J.Jr."/>
            <person name="Glenn T.C."/>
            <person name="Green R.E."/>
            <person name="Ray D.A."/>
        </authorList>
    </citation>
    <scope>NUCLEOTIDE SEQUENCE [LARGE SCALE GENOMIC DNA]</scope>
    <source>
        <strain evidence="12">KSC_2009_1</strain>
    </source>
</reference>
<evidence type="ECO:0000256" key="1">
    <source>
        <dbReference type="ARBA" id="ARBA00004123"/>
    </source>
</evidence>
<proteinExistence type="inferred from homology"/>
<dbReference type="FunFam" id="3.90.228.10:FF:000008">
    <property type="entry name" value="Poly [ADP-ribose] polymerase"/>
    <property type="match status" value="1"/>
</dbReference>
<dbReference type="Pfam" id="PF23253">
    <property type="entry name" value="KH_PARP14_6"/>
    <property type="match status" value="1"/>
</dbReference>
<dbReference type="PROSITE" id="PS51154">
    <property type="entry name" value="MACRO"/>
    <property type="match status" value="2"/>
</dbReference>
<dbReference type="Pfam" id="PF23251">
    <property type="entry name" value="KH_PARP14_4"/>
    <property type="match status" value="1"/>
</dbReference>
<evidence type="ECO:0000256" key="2">
    <source>
        <dbReference type="ARBA" id="ARBA00022676"/>
    </source>
</evidence>
<dbReference type="Proteomes" id="UP000050525">
    <property type="component" value="Unassembled WGS sequence"/>
</dbReference>
<dbReference type="InterPro" id="IPR002589">
    <property type="entry name" value="Macro_dom"/>
</dbReference>
<dbReference type="InterPro" id="IPR012317">
    <property type="entry name" value="Poly(ADP-ribose)pol_cat_dom"/>
</dbReference>
<evidence type="ECO:0000313" key="12">
    <source>
        <dbReference type="EMBL" id="KYO18147.1"/>
    </source>
</evidence>
<dbReference type="InterPro" id="IPR012677">
    <property type="entry name" value="Nucleotide-bd_a/b_plait_sf"/>
</dbReference>
<dbReference type="Gene3D" id="3.90.228.10">
    <property type="match status" value="1"/>
</dbReference>
<dbReference type="PANTHER" id="PTHR14453:SF89">
    <property type="entry name" value="PROTEIN MONO-ADP-RIBOSYLTRANSFERASE PARP14"/>
    <property type="match status" value="1"/>
</dbReference>
<dbReference type="Pfam" id="PF23222">
    <property type="entry name" value="RRM_PARP14_1"/>
    <property type="match status" value="1"/>
</dbReference>
<organism evidence="12 13">
    <name type="scientific">Alligator mississippiensis</name>
    <name type="common">American alligator</name>
    <dbReference type="NCBI Taxonomy" id="8496"/>
    <lineage>
        <taxon>Eukaryota</taxon>
        <taxon>Metazoa</taxon>
        <taxon>Chordata</taxon>
        <taxon>Craniata</taxon>
        <taxon>Vertebrata</taxon>
        <taxon>Euteleostomi</taxon>
        <taxon>Archelosauria</taxon>
        <taxon>Archosauria</taxon>
        <taxon>Crocodylia</taxon>
        <taxon>Alligatoridae</taxon>
        <taxon>Alligatorinae</taxon>
        <taxon>Alligator</taxon>
    </lineage>
</organism>
<dbReference type="PANTHER" id="PTHR14453">
    <property type="entry name" value="PARP/ZINC FINGER CCCH TYPE DOMAIN CONTAINING PROTEIN"/>
    <property type="match status" value="1"/>
</dbReference>
<accession>A0A151M0V2</accession>
<feature type="domain" description="WWE" evidence="9">
    <location>
        <begin position="964"/>
        <end position="1042"/>
    </location>
</feature>
<dbReference type="GO" id="GO:0005737">
    <property type="term" value="C:cytoplasm"/>
    <property type="evidence" value="ECO:0007669"/>
    <property type="project" value="TreeGrafter"/>
</dbReference>
<dbReference type="SUPFAM" id="SSF117839">
    <property type="entry name" value="WWE domain"/>
    <property type="match status" value="1"/>
</dbReference>
<dbReference type="GO" id="GO:0003950">
    <property type="term" value="F:NAD+ poly-ADP-ribosyltransferase activity"/>
    <property type="evidence" value="ECO:0007669"/>
    <property type="project" value="UniProtKB-UniRule"/>
</dbReference>
<dbReference type="GO" id="GO:0010629">
    <property type="term" value="P:negative regulation of gene expression"/>
    <property type="evidence" value="ECO:0007669"/>
    <property type="project" value="TreeGrafter"/>
</dbReference>
<comment type="caution">
    <text evidence="12">The sequence shown here is derived from an EMBL/GenBank/DDBJ whole genome shotgun (WGS) entry which is preliminary data.</text>
</comment>
<dbReference type="SUPFAM" id="SSF56399">
    <property type="entry name" value="ADP-ribosylation"/>
    <property type="match status" value="1"/>
</dbReference>
<dbReference type="InterPro" id="IPR004170">
    <property type="entry name" value="WWE_dom"/>
</dbReference>
<dbReference type="EC" id="2.4.2.-" evidence="7"/>
<keyword evidence="5" id="KW-0539">Nucleus</keyword>
<dbReference type="Gene3D" id="3.30.70.330">
    <property type="match status" value="2"/>
</dbReference>
<dbReference type="SMART" id="SM00506">
    <property type="entry name" value="A1pp"/>
    <property type="match status" value="2"/>
</dbReference>
<evidence type="ECO:0000256" key="6">
    <source>
        <dbReference type="ARBA" id="ARBA00024347"/>
    </source>
</evidence>
<evidence type="ECO:0000259" key="11">
    <source>
        <dbReference type="PROSITE" id="PS51154"/>
    </source>
</evidence>
<keyword evidence="2 7" id="KW-0328">Glycosyltransferase</keyword>
<evidence type="ECO:0000259" key="9">
    <source>
        <dbReference type="PROSITE" id="PS50918"/>
    </source>
</evidence>
<feature type="domain" description="Macro" evidence="11">
    <location>
        <begin position="447"/>
        <end position="634"/>
    </location>
</feature>
<keyword evidence="4 7" id="KW-0520">NAD</keyword>
<dbReference type="CDD" id="cd02903">
    <property type="entry name" value="Macro_BAL-like"/>
    <property type="match status" value="1"/>
</dbReference>
<dbReference type="InterPro" id="IPR037197">
    <property type="entry name" value="WWE_dom_sf"/>
</dbReference>
<feature type="domain" description="PARP catalytic" evidence="10">
    <location>
        <begin position="1051"/>
        <end position="1246"/>
    </location>
</feature>
<dbReference type="Pfam" id="PF22005">
    <property type="entry name" value="WWE_1"/>
    <property type="match status" value="1"/>
</dbReference>
<dbReference type="InterPro" id="IPR057050">
    <property type="entry name" value="RRM_PARP14_2"/>
</dbReference>
<keyword evidence="3 7" id="KW-0808">Transferase</keyword>
<dbReference type="Pfam" id="PF00644">
    <property type="entry name" value="PARP"/>
    <property type="match status" value="1"/>
</dbReference>
<feature type="region of interest" description="Disordered" evidence="8">
    <location>
        <begin position="98"/>
        <end position="134"/>
    </location>
</feature>
<evidence type="ECO:0000256" key="5">
    <source>
        <dbReference type="ARBA" id="ARBA00023242"/>
    </source>
</evidence>
<comment type="subcellular location">
    <subcellularLocation>
        <location evidence="1">Nucleus</location>
    </subcellularLocation>
</comment>
<dbReference type="GO" id="GO:0005634">
    <property type="term" value="C:nucleus"/>
    <property type="evidence" value="ECO:0007669"/>
    <property type="project" value="UniProtKB-SubCell"/>
</dbReference>
<evidence type="ECO:0000256" key="3">
    <source>
        <dbReference type="ARBA" id="ARBA00022679"/>
    </source>
</evidence>
<dbReference type="Pfam" id="PF23254">
    <property type="entry name" value="KH_PARP14_8"/>
    <property type="match status" value="1"/>
</dbReference>
<dbReference type="GO" id="GO:0070212">
    <property type="term" value="P:protein poly-ADP-ribosylation"/>
    <property type="evidence" value="ECO:0007669"/>
    <property type="project" value="TreeGrafter"/>
</dbReference>
<dbReference type="InterPro" id="IPR057049">
    <property type="entry name" value="PARP14_KH_8"/>
</dbReference>
<feature type="compositionally biased region" description="Basic and acidic residues" evidence="8">
    <location>
        <begin position="120"/>
        <end position="134"/>
    </location>
</feature>
<dbReference type="InterPro" id="IPR052056">
    <property type="entry name" value="Mono-ARTD/PARP"/>
</dbReference>
<feature type="domain" description="Macro" evidence="11">
    <location>
        <begin position="655"/>
        <end position="826"/>
    </location>
</feature>
<evidence type="ECO:0000259" key="10">
    <source>
        <dbReference type="PROSITE" id="PS51059"/>
    </source>
</evidence>
<dbReference type="STRING" id="8496.A0A151M0V2"/>
<keyword evidence="13" id="KW-1185">Reference proteome</keyword>
<dbReference type="InterPro" id="IPR054596">
    <property type="entry name" value="PARP14_WWE"/>
</dbReference>
<gene>
    <name evidence="12" type="ORF">Y1Q_0011722</name>
</gene>
<dbReference type="InterPro" id="IPR057051">
    <property type="entry name" value="PARP14_RPM_1"/>
</dbReference>
<protein>
    <recommendedName>
        <fullName evidence="7">Poly [ADP-ribose] polymerase</fullName>
        <shortName evidence="7">PARP</shortName>
        <ecNumber evidence="7">2.4.2.-</ecNumber>
    </recommendedName>
</protein>
<dbReference type="PROSITE" id="PS51059">
    <property type="entry name" value="PARP_CATALYTIC"/>
    <property type="match status" value="1"/>
</dbReference>
<evidence type="ECO:0000256" key="4">
    <source>
        <dbReference type="ARBA" id="ARBA00023027"/>
    </source>
</evidence>
<dbReference type="GO" id="GO:0003714">
    <property type="term" value="F:transcription corepressor activity"/>
    <property type="evidence" value="ECO:0007669"/>
    <property type="project" value="TreeGrafter"/>
</dbReference>
<dbReference type="InterPro" id="IPR057046">
    <property type="entry name" value="PARP14_KH_4"/>
</dbReference>
<dbReference type="Pfam" id="PF23245">
    <property type="entry name" value="RRM_PARP14_2"/>
    <property type="match status" value="1"/>
</dbReference>
<dbReference type="CDD" id="cd01439">
    <property type="entry name" value="TCCD_inducible_PARP_like"/>
    <property type="match status" value="1"/>
</dbReference>
<comment type="similarity">
    <text evidence="6">Belongs to the ARTD/PARP family.</text>
</comment>
<sequence length="1246" mass="139015">MAAEGCGARFAVVLEGAAGPAGLPRALRNKLLRYFQSARRSGGGECELRQRPGGQVLLCFADERVRQQVLQRKTHELDLGEEGKLTLVVKQLEAPSATQEDVSWKEGGPEQVLESASRSPEQDGQRKEDPVQDSRLQEKAIHVGKIQKQFETTSSQVVLENVKASITQHMLILVLETVCGLEDDDFSVERIPEIDVAVVTFVKSIDITAFVHKCTQHKRTQELNITARPLELTRSIKAENVPPAVSKAYLTVYFESPKRGGGPVSDVQQLPEENSAIITFCDRKDFSAVLNKQHFLDETPISVAPTKKISLCGIAAEVYKVKSDILEKNLFVANKINAIYELANDTVVLIGDSLANLLEAEEKMKTDLDWKGIPVEDREVIQKAEWKRLTSSLYRNTKVEKLIQAQSVAVVKFLEKENSNIWLDLQKKNVTVNFGSKSSPKRAKAFFRDKEVRTKEGLNIILKEKDIRDAATAVIVSSIGTDLRLGVGPLSRALLKKAGPALQLEFAEKTEGQVANIGTVFQTNGYNLPCSFLFHVIIPTWDQGKGTALQSLGDIVQQCLKKTQELSLKSITFPAIGSGGFGFPKPIVAKLMFDEVFKFSSNHNLKSLQEVHFLLHPSDTDNIQAFTDELQSRLGGKRKAAPPNPTFFGQVSTPVLGVHEMQVGSITFKVATGDITKEKADAIVNVSNETFNSYSGVSKAILEAAGPLVIKECAQLGAQHHSGFITTQGGKLMCTNIIHLVPHNNIKGQVSKVLQECELKGYKSVTFPAIGTGNARQNPAQVADDMIDAIGNFASKKPVQHVKKIKIVLFQPHMQNDFYAAMQKRGGTGLAASESWYSRITSFFSGKKQLPRKKQDLVLKKKIELAVFQICGENRQNVEDTETWLKILIIKEQSEHNIKNELIETFSEAEFRKLNELQEKLHITIQVETNKCPSYIKVSGITRDVYDASLEIEKMIKRIKDDQEEQSKIELVHQIVVWKYSLPNGTFAAFDPLTNMQLEDAKAAKKPSVDIKVNRKKYTVDMNTLHATDEQGATVTIQRVSKLEDKQSIDLPKEWDDMQQERVKVVQLNQGLPEYQKVQMEFQKTCRSKISKIERIQNPFLWQQYQIKKLSVDNKNGNQNNERCLFHGTAHSSLNVINYNGFNRGFAGKNAAAIGNGTYFAVNANYSAMDTYSRPDMNGFKHMYLARVLTGQYCVGVAGMITPPSKNASDPTDLYDSVVDHVTSPSMFVIFNDIQAYPEYLITFRK</sequence>
<name>A0A151M0V2_ALLMI</name>
<dbReference type="Pfam" id="PF01661">
    <property type="entry name" value="Macro"/>
    <property type="match status" value="2"/>
</dbReference>
<dbReference type="Pfam" id="PF23085">
    <property type="entry name" value="RRM_PARP14_3"/>
    <property type="match status" value="1"/>
</dbReference>
<evidence type="ECO:0000256" key="8">
    <source>
        <dbReference type="SAM" id="MobiDB-lite"/>
    </source>
</evidence>
<dbReference type="AlphaFoldDB" id="A0A151M0V2"/>
<dbReference type="Gene3D" id="3.30.720.50">
    <property type="match status" value="1"/>
</dbReference>
<evidence type="ECO:0000256" key="7">
    <source>
        <dbReference type="RuleBase" id="RU362114"/>
    </source>
</evidence>
<evidence type="ECO:0000313" key="13">
    <source>
        <dbReference type="Proteomes" id="UP000050525"/>
    </source>
</evidence>
<dbReference type="InterPro" id="IPR043472">
    <property type="entry name" value="Macro_dom-like"/>
</dbReference>
<dbReference type="eggNOG" id="KOG2633">
    <property type="taxonomic scope" value="Eukaryota"/>
</dbReference>